<feature type="transmembrane region" description="Helical" evidence="19">
    <location>
        <begin position="82"/>
        <end position="101"/>
    </location>
</feature>
<evidence type="ECO:0000256" key="9">
    <source>
        <dbReference type="ARBA" id="ARBA00022516"/>
    </source>
</evidence>
<keyword evidence="14" id="KW-0443">Lipid metabolism</keyword>
<sequence>MRVDNLALFCLNWRLNFLCCTNMILVGDFFKRVFTAVLFVIVLIVGIYVHPIGLIATFLGIALLANYEFYGLVKKANASPQLVTGLIAVVLLFGAVASHIYCGKTVLFQLLILLTFLSFIIELYRKKENPFANIAYTLLGVIYVALPFALLIYLAFQNGAEQFRPDIIMGLFVMIWINDTGAYLVGVNFGKHRLFERISPKKSWEGSIGGGIATLLAAWACSYFSQELSLLIWLSVGLIVAVIGGLGDLVESLFKRSINVKDSGTILPGHGGILDRFDAILLVAPVVFVFLEIIKEFSK</sequence>
<evidence type="ECO:0000313" key="20">
    <source>
        <dbReference type="EMBL" id="RZT97081.1"/>
    </source>
</evidence>
<feature type="transmembrane region" description="Helical" evidence="19">
    <location>
        <begin position="33"/>
        <end position="49"/>
    </location>
</feature>
<keyword evidence="8" id="KW-1003">Cell membrane</keyword>
<feature type="transmembrane region" description="Helical" evidence="19">
    <location>
        <begin position="274"/>
        <end position="294"/>
    </location>
</feature>
<feature type="transmembrane region" description="Helical" evidence="19">
    <location>
        <begin position="206"/>
        <end position="225"/>
    </location>
</feature>
<evidence type="ECO:0000256" key="16">
    <source>
        <dbReference type="ARBA" id="ARBA00023209"/>
    </source>
</evidence>
<evidence type="ECO:0000256" key="8">
    <source>
        <dbReference type="ARBA" id="ARBA00022475"/>
    </source>
</evidence>
<keyword evidence="16" id="KW-0594">Phospholipid biosynthesis</keyword>
<evidence type="ECO:0000256" key="18">
    <source>
        <dbReference type="RuleBase" id="RU003938"/>
    </source>
</evidence>
<evidence type="ECO:0000256" key="3">
    <source>
        <dbReference type="ARBA" id="ARBA00005119"/>
    </source>
</evidence>
<dbReference type="InterPro" id="IPR000374">
    <property type="entry name" value="PC_trans"/>
</dbReference>
<dbReference type="OrthoDB" id="9799199at2"/>
<dbReference type="UniPathway" id="UPA00557">
    <property type="reaction ID" value="UER00614"/>
</dbReference>
<proteinExistence type="inferred from homology"/>
<dbReference type="EC" id="2.7.7.41" evidence="6 18"/>
<dbReference type="GO" id="GO:0004605">
    <property type="term" value="F:phosphatidate cytidylyltransferase activity"/>
    <property type="evidence" value="ECO:0007669"/>
    <property type="project" value="UniProtKB-EC"/>
</dbReference>
<dbReference type="GO" id="GO:0016024">
    <property type="term" value="P:CDP-diacylglycerol biosynthetic process"/>
    <property type="evidence" value="ECO:0007669"/>
    <property type="project" value="UniProtKB-UniPathway"/>
</dbReference>
<dbReference type="Proteomes" id="UP000293562">
    <property type="component" value="Unassembled WGS sequence"/>
</dbReference>
<dbReference type="PROSITE" id="PS01315">
    <property type="entry name" value="CDS"/>
    <property type="match status" value="1"/>
</dbReference>
<feature type="transmembrane region" description="Helical" evidence="19">
    <location>
        <begin position="107"/>
        <end position="124"/>
    </location>
</feature>
<comment type="catalytic activity">
    <reaction evidence="1 18">
        <text>a 1,2-diacyl-sn-glycero-3-phosphate + CTP + H(+) = a CDP-1,2-diacyl-sn-glycerol + diphosphate</text>
        <dbReference type="Rhea" id="RHEA:16229"/>
        <dbReference type="ChEBI" id="CHEBI:15378"/>
        <dbReference type="ChEBI" id="CHEBI:33019"/>
        <dbReference type="ChEBI" id="CHEBI:37563"/>
        <dbReference type="ChEBI" id="CHEBI:58332"/>
        <dbReference type="ChEBI" id="CHEBI:58608"/>
        <dbReference type="EC" id="2.7.7.41"/>
    </reaction>
</comment>
<evidence type="ECO:0000256" key="7">
    <source>
        <dbReference type="ARBA" id="ARBA00019373"/>
    </source>
</evidence>
<evidence type="ECO:0000256" key="10">
    <source>
        <dbReference type="ARBA" id="ARBA00022679"/>
    </source>
</evidence>
<feature type="transmembrane region" description="Helical" evidence="19">
    <location>
        <begin position="136"/>
        <end position="155"/>
    </location>
</feature>
<keyword evidence="12 18" id="KW-0548">Nucleotidyltransferase</keyword>
<evidence type="ECO:0000256" key="11">
    <source>
        <dbReference type="ARBA" id="ARBA00022692"/>
    </source>
</evidence>
<comment type="subcellular location">
    <subcellularLocation>
        <location evidence="2">Cell membrane</location>
        <topology evidence="2">Multi-pass membrane protein</topology>
    </subcellularLocation>
</comment>
<keyword evidence="9" id="KW-0444">Lipid biosynthesis</keyword>
<evidence type="ECO:0000256" key="12">
    <source>
        <dbReference type="ARBA" id="ARBA00022695"/>
    </source>
</evidence>
<organism evidence="20 21">
    <name type="scientific">Ancylomarina subtilis</name>
    <dbReference type="NCBI Taxonomy" id="1639035"/>
    <lineage>
        <taxon>Bacteria</taxon>
        <taxon>Pseudomonadati</taxon>
        <taxon>Bacteroidota</taxon>
        <taxon>Bacteroidia</taxon>
        <taxon>Marinilabiliales</taxon>
        <taxon>Marinifilaceae</taxon>
        <taxon>Ancylomarina</taxon>
    </lineage>
</organism>
<evidence type="ECO:0000256" key="19">
    <source>
        <dbReference type="SAM" id="Phobius"/>
    </source>
</evidence>
<dbReference type="AlphaFoldDB" id="A0A4Q7VLC6"/>
<keyword evidence="17" id="KW-1208">Phospholipid metabolism</keyword>
<reference evidence="20 21" key="1">
    <citation type="submission" date="2019-02" db="EMBL/GenBank/DDBJ databases">
        <title>Genomic Encyclopedia of Type Strains, Phase IV (KMG-IV): sequencing the most valuable type-strain genomes for metagenomic binning, comparative biology and taxonomic classification.</title>
        <authorList>
            <person name="Goeker M."/>
        </authorList>
    </citation>
    <scope>NUCLEOTIDE SEQUENCE [LARGE SCALE GENOMIC DNA]</scope>
    <source>
        <strain evidence="20 21">DSM 28825</strain>
    </source>
</reference>
<dbReference type="PANTHER" id="PTHR46382">
    <property type="entry name" value="PHOSPHATIDATE CYTIDYLYLTRANSFERASE"/>
    <property type="match status" value="1"/>
</dbReference>
<dbReference type="GO" id="GO:0005886">
    <property type="term" value="C:plasma membrane"/>
    <property type="evidence" value="ECO:0007669"/>
    <property type="project" value="UniProtKB-SubCell"/>
</dbReference>
<comment type="pathway">
    <text evidence="3 18">Phospholipid metabolism; CDP-diacylglycerol biosynthesis; CDP-diacylglycerol from sn-glycerol 3-phosphate: step 3/3.</text>
</comment>
<evidence type="ECO:0000256" key="13">
    <source>
        <dbReference type="ARBA" id="ARBA00022989"/>
    </source>
</evidence>
<feature type="transmembrane region" description="Helical" evidence="19">
    <location>
        <begin position="167"/>
        <end position="185"/>
    </location>
</feature>
<keyword evidence="11 18" id="KW-0812">Transmembrane</keyword>
<dbReference type="EMBL" id="SHKN01000001">
    <property type="protein sequence ID" value="RZT97081.1"/>
    <property type="molecule type" value="Genomic_DNA"/>
</dbReference>
<keyword evidence="15 19" id="KW-0472">Membrane</keyword>
<evidence type="ECO:0000313" key="21">
    <source>
        <dbReference type="Proteomes" id="UP000293562"/>
    </source>
</evidence>
<feature type="transmembrane region" description="Helical" evidence="19">
    <location>
        <begin position="231"/>
        <end position="254"/>
    </location>
</feature>
<evidence type="ECO:0000256" key="15">
    <source>
        <dbReference type="ARBA" id="ARBA00023136"/>
    </source>
</evidence>
<evidence type="ECO:0000256" key="14">
    <source>
        <dbReference type="ARBA" id="ARBA00023098"/>
    </source>
</evidence>
<evidence type="ECO:0000256" key="1">
    <source>
        <dbReference type="ARBA" id="ARBA00001698"/>
    </source>
</evidence>
<evidence type="ECO:0000256" key="5">
    <source>
        <dbReference type="ARBA" id="ARBA00010185"/>
    </source>
</evidence>
<accession>A0A4Q7VLC6</accession>
<evidence type="ECO:0000256" key="6">
    <source>
        <dbReference type="ARBA" id="ARBA00012487"/>
    </source>
</evidence>
<keyword evidence="10 18" id="KW-0808">Transferase</keyword>
<evidence type="ECO:0000256" key="17">
    <source>
        <dbReference type="ARBA" id="ARBA00023264"/>
    </source>
</evidence>
<protein>
    <recommendedName>
        <fullName evidence="7 18">Phosphatidate cytidylyltransferase</fullName>
        <ecNumber evidence="6 18">2.7.7.41</ecNumber>
    </recommendedName>
</protein>
<keyword evidence="21" id="KW-1185">Reference proteome</keyword>
<comment type="pathway">
    <text evidence="4">Lipid metabolism.</text>
</comment>
<evidence type="ECO:0000256" key="4">
    <source>
        <dbReference type="ARBA" id="ARBA00005189"/>
    </source>
</evidence>
<comment type="similarity">
    <text evidence="5 18">Belongs to the CDS family.</text>
</comment>
<name>A0A4Q7VLC6_9BACT</name>
<gene>
    <name evidence="20" type="ORF">EV201_1738</name>
</gene>
<keyword evidence="13 19" id="KW-1133">Transmembrane helix</keyword>
<evidence type="ECO:0000256" key="2">
    <source>
        <dbReference type="ARBA" id="ARBA00004651"/>
    </source>
</evidence>
<dbReference type="Pfam" id="PF01148">
    <property type="entry name" value="CTP_transf_1"/>
    <property type="match status" value="1"/>
</dbReference>
<dbReference type="PANTHER" id="PTHR46382:SF1">
    <property type="entry name" value="PHOSPHATIDATE CYTIDYLYLTRANSFERASE"/>
    <property type="match status" value="1"/>
</dbReference>
<comment type="caution">
    <text evidence="20">The sequence shown here is derived from an EMBL/GenBank/DDBJ whole genome shotgun (WGS) entry which is preliminary data.</text>
</comment>